<dbReference type="RefSeq" id="WP_099873491.1">
    <property type="nucleotide sequence ID" value="NZ_CP024608.1"/>
</dbReference>
<dbReference type="EMBL" id="CP024608">
    <property type="protein sequence ID" value="ATQ73502.1"/>
    <property type="molecule type" value="Genomic_DNA"/>
</dbReference>
<gene>
    <name evidence="2" type="ORF">CR152_02455</name>
</gene>
<dbReference type="Proteomes" id="UP000229897">
    <property type="component" value="Chromosome"/>
</dbReference>
<evidence type="ECO:0000313" key="2">
    <source>
        <dbReference type="EMBL" id="ATQ73502.1"/>
    </source>
</evidence>
<dbReference type="AlphaFoldDB" id="A0A2D2DEU2"/>
<proteinExistence type="predicted"/>
<feature type="domain" description="DUF3291" evidence="1">
    <location>
        <begin position="6"/>
        <end position="142"/>
    </location>
</feature>
<evidence type="ECO:0000313" key="3">
    <source>
        <dbReference type="Proteomes" id="UP000229897"/>
    </source>
</evidence>
<dbReference type="OrthoDB" id="9808719at2"/>
<name>A0A2D2DEU2_9BURK</name>
<sequence length="165" mass="18403">MSRYQLAQLNIALMKGPIDSPVMADFVANLDRINALADQSPGFVWRLQTEDGNATALSPLGENEIVNMSVWDDVAALNHYVYKTAHVEIMKRRKEWFERMREAYMVLWWVPRGQRPTMDDAIASLAHLRAHGPTARAFTFSRAFAAPDAPEHAPAPPSGDACPAL</sequence>
<dbReference type="InterPro" id="IPR021708">
    <property type="entry name" value="DUF3291"/>
</dbReference>
<dbReference type="SUPFAM" id="SSF54909">
    <property type="entry name" value="Dimeric alpha+beta barrel"/>
    <property type="match status" value="1"/>
</dbReference>
<keyword evidence="3" id="KW-1185">Reference proteome</keyword>
<dbReference type="KEGG" id="mass:CR152_02455"/>
<organism evidence="2 3">
    <name type="scientific">Massilia violaceinigra</name>
    <dbReference type="NCBI Taxonomy" id="2045208"/>
    <lineage>
        <taxon>Bacteria</taxon>
        <taxon>Pseudomonadati</taxon>
        <taxon>Pseudomonadota</taxon>
        <taxon>Betaproteobacteria</taxon>
        <taxon>Burkholderiales</taxon>
        <taxon>Oxalobacteraceae</taxon>
        <taxon>Telluria group</taxon>
        <taxon>Massilia</taxon>
    </lineage>
</organism>
<accession>A0A2D2DEU2</accession>
<dbReference type="InterPro" id="IPR011008">
    <property type="entry name" value="Dimeric_a/b-barrel"/>
</dbReference>
<evidence type="ECO:0000259" key="1">
    <source>
        <dbReference type="Pfam" id="PF11695"/>
    </source>
</evidence>
<dbReference type="Gene3D" id="3.30.70.100">
    <property type="match status" value="1"/>
</dbReference>
<protein>
    <recommendedName>
        <fullName evidence="1">DUF3291 domain-containing protein</fullName>
    </recommendedName>
</protein>
<dbReference type="Pfam" id="PF11695">
    <property type="entry name" value="DUF3291"/>
    <property type="match status" value="1"/>
</dbReference>
<reference evidence="2" key="1">
    <citation type="submission" date="2017-10" db="EMBL/GenBank/DDBJ databases">
        <title>Massilia psychrophilum sp. nov., a novel purple-pigmented bacterium isolated from Tianshan glacier, Xinjiang Municipality, China.</title>
        <authorList>
            <person name="Wang H."/>
        </authorList>
    </citation>
    <scope>NUCLEOTIDE SEQUENCE [LARGE SCALE GENOMIC DNA]</scope>
    <source>
        <strain evidence="2">B2</strain>
    </source>
</reference>